<dbReference type="GO" id="GO:0003700">
    <property type="term" value="F:DNA-binding transcription factor activity"/>
    <property type="evidence" value="ECO:0007669"/>
    <property type="project" value="InterPro"/>
</dbReference>
<keyword evidence="8" id="KW-1185">Reference proteome</keyword>
<evidence type="ECO:0000256" key="4">
    <source>
        <dbReference type="ARBA" id="ARBA00023163"/>
    </source>
</evidence>
<dbReference type="OrthoDB" id="8924032at2"/>
<gene>
    <name evidence="7" type="ORF">D8I35_11190</name>
</gene>
<evidence type="ECO:0000256" key="5">
    <source>
        <dbReference type="SAM" id="MobiDB-lite"/>
    </source>
</evidence>
<evidence type="ECO:0000313" key="7">
    <source>
        <dbReference type="EMBL" id="RMX05734.1"/>
    </source>
</evidence>
<dbReference type="Proteomes" id="UP000278006">
    <property type="component" value="Unassembled WGS sequence"/>
</dbReference>
<dbReference type="Gene3D" id="3.40.190.10">
    <property type="entry name" value="Periplasmic binding protein-like II"/>
    <property type="match status" value="2"/>
</dbReference>
<evidence type="ECO:0000256" key="3">
    <source>
        <dbReference type="ARBA" id="ARBA00023125"/>
    </source>
</evidence>
<dbReference type="InterPro" id="IPR005119">
    <property type="entry name" value="LysR_subst-bd"/>
</dbReference>
<accession>A0A3M6QRR8</accession>
<proteinExistence type="inferred from homology"/>
<sequence length="355" mass="39688">MALPHTKCPAVPECATQLPSAGRRERSTPSMPTTSPPHSDEDAARRLDEPLLRSLDMLLTETSVSRAAAKLGIAQSALSRHLKTLRQLTGDELLVRVGNRMVLTERAQSLAAPVKRILADMSLITSEALALLPHELRLSFRIATYDFLPKRFFAELVERINRKAPNCDLVICGLGSHFAHYRQLADREVDVVITIWPELPAHLRAASLLTEPMVCVMRQDHPLASGHMTLDDFQRARHLVSLEHVPGQGTVIEAQLAELGIRIQPAMHTQFLSLAPSILARTDLIFSTGRLLAEDFTIGQPLAIVPFPAEIKPHRFRLVWHERTHKNRALRWLRNEITEVARELAQRPKAITGVS</sequence>
<dbReference type="GO" id="GO:0003677">
    <property type="term" value="F:DNA binding"/>
    <property type="evidence" value="ECO:0007669"/>
    <property type="project" value="UniProtKB-KW"/>
</dbReference>
<dbReference type="PANTHER" id="PTHR30118:SF15">
    <property type="entry name" value="TRANSCRIPTIONAL REGULATORY PROTEIN"/>
    <property type="match status" value="1"/>
</dbReference>
<dbReference type="EMBL" id="RDQO01000003">
    <property type="protein sequence ID" value="RMX05734.1"/>
    <property type="molecule type" value="Genomic_DNA"/>
</dbReference>
<dbReference type="PRINTS" id="PR00039">
    <property type="entry name" value="HTHLYSR"/>
</dbReference>
<dbReference type="Pfam" id="PF03466">
    <property type="entry name" value="LysR_substrate"/>
    <property type="match status" value="1"/>
</dbReference>
<comment type="caution">
    <text evidence="7">The sequence shown here is derived from an EMBL/GenBank/DDBJ whole genome shotgun (WGS) entry which is preliminary data.</text>
</comment>
<evidence type="ECO:0000259" key="6">
    <source>
        <dbReference type="PROSITE" id="PS50931"/>
    </source>
</evidence>
<protein>
    <submittedName>
        <fullName evidence="7">LysR family transcriptional regulator</fullName>
    </submittedName>
</protein>
<feature type="region of interest" description="Disordered" evidence="5">
    <location>
        <begin position="1"/>
        <end position="43"/>
    </location>
</feature>
<dbReference type="SUPFAM" id="SSF46785">
    <property type="entry name" value="Winged helix' DNA-binding domain"/>
    <property type="match status" value="1"/>
</dbReference>
<dbReference type="InterPro" id="IPR036390">
    <property type="entry name" value="WH_DNA-bd_sf"/>
</dbReference>
<keyword evidence="3" id="KW-0238">DNA-binding</keyword>
<keyword evidence="4" id="KW-0804">Transcription</keyword>
<feature type="compositionally biased region" description="Low complexity" evidence="5">
    <location>
        <begin position="28"/>
        <end position="37"/>
    </location>
</feature>
<dbReference type="PANTHER" id="PTHR30118">
    <property type="entry name" value="HTH-TYPE TRANSCRIPTIONAL REGULATOR LEUO-RELATED"/>
    <property type="match status" value="1"/>
</dbReference>
<reference evidence="7 8" key="1">
    <citation type="submission" date="2018-10" db="EMBL/GenBank/DDBJ databases">
        <title>Draft genome of Cortibacter populi DSM10536.</title>
        <authorList>
            <person name="Bernier A.-M."/>
            <person name="Bernard K."/>
        </authorList>
    </citation>
    <scope>NUCLEOTIDE SEQUENCE [LARGE SCALE GENOMIC DNA]</scope>
    <source>
        <strain evidence="7 8">DSM 105136</strain>
    </source>
</reference>
<comment type="similarity">
    <text evidence="1">Belongs to the LysR transcriptional regulatory family.</text>
</comment>
<dbReference type="InterPro" id="IPR000847">
    <property type="entry name" value="LysR_HTH_N"/>
</dbReference>
<dbReference type="Gene3D" id="1.10.10.10">
    <property type="entry name" value="Winged helix-like DNA-binding domain superfamily/Winged helix DNA-binding domain"/>
    <property type="match status" value="1"/>
</dbReference>
<organism evidence="7 8">
    <name type="scientific">Corticibacter populi</name>
    <dbReference type="NCBI Taxonomy" id="1550736"/>
    <lineage>
        <taxon>Bacteria</taxon>
        <taxon>Pseudomonadati</taxon>
        <taxon>Pseudomonadota</taxon>
        <taxon>Betaproteobacteria</taxon>
        <taxon>Burkholderiales</taxon>
        <taxon>Comamonadaceae</taxon>
        <taxon>Corticibacter</taxon>
    </lineage>
</organism>
<feature type="domain" description="HTH lysR-type" evidence="6">
    <location>
        <begin position="47"/>
        <end position="104"/>
    </location>
</feature>
<evidence type="ECO:0000256" key="1">
    <source>
        <dbReference type="ARBA" id="ARBA00009437"/>
    </source>
</evidence>
<dbReference type="PROSITE" id="PS50931">
    <property type="entry name" value="HTH_LYSR"/>
    <property type="match status" value="1"/>
</dbReference>
<dbReference type="Pfam" id="PF00126">
    <property type="entry name" value="HTH_1"/>
    <property type="match status" value="1"/>
</dbReference>
<dbReference type="InterPro" id="IPR050389">
    <property type="entry name" value="LysR-type_TF"/>
</dbReference>
<evidence type="ECO:0000313" key="8">
    <source>
        <dbReference type="Proteomes" id="UP000278006"/>
    </source>
</evidence>
<keyword evidence="2" id="KW-0805">Transcription regulation</keyword>
<dbReference type="InterPro" id="IPR036388">
    <property type="entry name" value="WH-like_DNA-bd_sf"/>
</dbReference>
<name>A0A3M6QRR8_9BURK</name>
<dbReference type="SUPFAM" id="SSF53850">
    <property type="entry name" value="Periplasmic binding protein-like II"/>
    <property type="match status" value="1"/>
</dbReference>
<dbReference type="AlphaFoldDB" id="A0A3M6QRR8"/>
<evidence type="ECO:0000256" key="2">
    <source>
        <dbReference type="ARBA" id="ARBA00023015"/>
    </source>
</evidence>